<evidence type="ECO:0000313" key="2">
    <source>
        <dbReference type="Proteomes" id="UP000192775"/>
    </source>
</evidence>
<accession>A0A1X9LU52</accession>
<sequence>MPPALSARASFISGLTLTVLGIVAAFVAAPIAFAITSNDGNSYATAATIAGLVSQFTLTLGLISCSSGHRLSHG</sequence>
<organism evidence="1 2">
    <name type="scientific">Cnuibacter physcomitrellae</name>
    <dbReference type="NCBI Taxonomy" id="1619308"/>
    <lineage>
        <taxon>Bacteria</taxon>
        <taxon>Bacillati</taxon>
        <taxon>Actinomycetota</taxon>
        <taxon>Actinomycetes</taxon>
        <taxon>Micrococcales</taxon>
        <taxon>Microbacteriaceae</taxon>
        <taxon>Cnuibacter</taxon>
    </lineage>
</organism>
<geneLocation type="plasmid" evidence="1">
    <name>unnamed1</name>
</geneLocation>
<keyword evidence="2" id="KW-1185">Reference proteome</keyword>
<dbReference type="KEGG" id="cphy:B5808_19150"/>
<protein>
    <submittedName>
        <fullName evidence="1">Uncharacterized protein</fullName>
    </submittedName>
</protein>
<gene>
    <name evidence="1" type="ORF">B5808_19150</name>
</gene>
<dbReference type="AlphaFoldDB" id="A0A1X9LU52"/>
<reference evidence="1 2" key="1">
    <citation type="submission" date="2017-04" db="EMBL/GenBank/DDBJ databases">
        <authorList>
            <person name="Afonso C.L."/>
            <person name="Miller P.J."/>
            <person name="Scott M.A."/>
            <person name="Spackman E."/>
            <person name="Goraichik I."/>
            <person name="Dimitrov K.M."/>
            <person name="Suarez D.L."/>
            <person name="Swayne D.E."/>
        </authorList>
    </citation>
    <scope>NUCLEOTIDE SEQUENCE [LARGE SCALE GENOMIC DNA]</scope>
    <source>
        <strain evidence="2">XA(T)</strain>
        <plasmid evidence="2">Plasmid unnamed1</plasmid>
    </source>
</reference>
<dbReference type="Proteomes" id="UP000192775">
    <property type="component" value="Plasmid unnamed1"/>
</dbReference>
<keyword evidence="1" id="KW-0614">Plasmid</keyword>
<evidence type="ECO:0000313" key="1">
    <source>
        <dbReference type="EMBL" id="ARJ07521.1"/>
    </source>
</evidence>
<proteinExistence type="predicted"/>
<dbReference type="EMBL" id="CP020716">
    <property type="protein sequence ID" value="ARJ07521.1"/>
    <property type="molecule type" value="Genomic_DNA"/>
</dbReference>
<name>A0A1X9LU52_9MICO</name>